<gene>
    <name evidence="1" type="ORF">HU200_014151</name>
</gene>
<dbReference type="CDD" id="cd21037">
    <property type="entry name" value="MLKL_NTD"/>
    <property type="match status" value="1"/>
</dbReference>
<sequence length="341" mass="38533">MVGVADAIGLISSMISIAELLVRLAERAQRNREMCAQLKNHVQMISRLLTELRSQWMPDPVTYSMLKNLSDALNDGKALVESCQEKRTWSLVFKTQKKAKKIAAVDASISKILEPFHIANMILIVSMNKERFFMTLLEKLLQQGACRNLPQSQKEELKSSIKNLTNMDNMSTDAKRVMECIVRDLAHGTGAAPSPPVHQAGGSSSSAGNAEVVRMALSIVREAKALRHSRPEIQLLVQFVQQIADLMQQPQSWELSRDPNTESMVNTLREHLQDAFEIVSHNEQHRKNKRIAQTLLCGVDGAYSWQQPDNILKVAYRIEYYVQVLPVITMRQMFSRDGSYI</sequence>
<proteinExistence type="predicted"/>
<dbReference type="OrthoDB" id="672239at2759"/>
<dbReference type="Proteomes" id="UP000636709">
    <property type="component" value="Unassembled WGS sequence"/>
</dbReference>
<dbReference type="InterPro" id="IPR059179">
    <property type="entry name" value="MLKL-like_MCAfunc"/>
</dbReference>
<dbReference type="Gene3D" id="1.20.930.20">
    <property type="entry name" value="Adaptor protein Cbl, N-terminal domain"/>
    <property type="match status" value="1"/>
</dbReference>
<evidence type="ECO:0000313" key="1">
    <source>
        <dbReference type="EMBL" id="KAF8737424.1"/>
    </source>
</evidence>
<dbReference type="EMBL" id="JACEFO010001394">
    <property type="protein sequence ID" value="KAF8737424.1"/>
    <property type="molecule type" value="Genomic_DNA"/>
</dbReference>
<evidence type="ECO:0000313" key="2">
    <source>
        <dbReference type="Proteomes" id="UP000636709"/>
    </source>
</evidence>
<organism evidence="1 2">
    <name type="scientific">Digitaria exilis</name>
    <dbReference type="NCBI Taxonomy" id="1010633"/>
    <lineage>
        <taxon>Eukaryota</taxon>
        <taxon>Viridiplantae</taxon>
        <taxon>Streptophyta</taxon>
        <taxon>Embryophyta</taxon>
        <taxon>Tracheophyta</taxon>
        <taxon>Spermatophyta</taxon>
        <taxon>Magnoliopsida</taxon>
        <taxon>Liliopsida</taxon>
        <taxon>Poales</taxon>
        <taxon>Poaceae</taxon>
        <taxon>PACMAD clade</taxon>
        <taxon>Panicoideae</taxon>
        <taxon>Panicodae</taxon>
        <taxon>Paniceae</taxon>
        <taxon>Anthephorinae</taxon>
        <taxon>Digitaria</taxon>
    </lineage>
</organism>
<comment type="caution">
    <text evidence="1">The sequence shown here is derived from an EMBL/GenBank/DDBJ whole genome shotgun (WGS) entry which is preliminary data.</text>
</comment>
<accession>A0A835FBL0</accession>
<dbReference type="InterPro" id="IPR036537">
    <property type="entry name" value="Adaptor_Cbl_N_dom_sf"/>
</dbReference>
<dbReference type="PANTHER" id="PTHR35832:SF10">
    <property type="entry name" value="OS06G0314501 PROTEIN"/>
    <property type="match status" value="1"/>
</dbReference>
<dbReference type="GO" id="GO:0007166">
    <property type="term" value="P:cell surface receptor signaling pathway"/>
    <property type="evidence" value="ECO:0007669"/>
    <property type="project" value="InterPro"/>
</dbReference>
<dbReference type="PANTHER" id="PTHR35832">
    <property type="entry name" value="OS12G0248400 PROTEIN-RELATED"/>
    <property type="match status" value="1"/>
</dbReference>
<name>A0A835FBL0_9POAL</name>
<protein>
    <submittedName>
        <fullName evidence="1">Uncharacterized protein</fullName>
    </submittedName>
</protein>
<keyword evidence="2" id="KW-1185">Reference proteome</keyword>
<dbReference type="AlphaFoldDB" id="A0A835FBL0"/>
<reference evidence="1" key="1">
    <citation type="submission" date="2020-07" db="EMBL/GenBank/DDBJ databases">
        <title>Genome sequence and genetic diversity analysis of an under-domesticated orphan crop, white fonio (Digitaria exilis).</title>
        <authorList>
            <person name="Bennetzen J.L."/>
            <person name="Chen S."/>
            <person name="Ma X."/>
            <person name="Wang X."/>
            <person name="Yssel A.E.J."/>
            <person name="Chaluvadi S.R."/>
            <person name="Johnson M."/>
            <person name="Gangashetty P."/>
            <person name="Hamidou F."/>
            <person name="Sanogo M.D."/>
            <person name="Zwaenepoel A."/>
            <person name="Wallace J."/>
            <person name="Van De Peer Y."/>
            <person name="Van Deynze A."/>
        </authorList>
    </citation>
    <scope>NUCLEOTIDE SEQUENCE</scope>
    <source>
        <tissue evidence="1">Leaves</tissue>
    </source>
</reference>